<dbReference type="RefSeq" id="WP_106890091.1">
    <property type="nucleotide sequence ID" value="NZ_CP027860.1"/>
</dbReference>
<evidence type="ECO:0000256" key="4">
    <source>
        <dbReference type="ARBA" id="ARBA00022723"/>
    </source>
</evidence>
<dbReference type="InterPro" id="IPR011047">
    <property type="entry name" value="Quinoprotein_ADH-like_sf"/>
</dbReference>
<keyword evidence="9" id="KW-1185">Reference proteome</keyword>
<comment type="similarity">
    <text evidence="2">Belongs to the PilY1 family.</text>
</comment>
<dbReference type="Pfam" id="PF05567">
    <property type="entry name" value="T4P_PilY1"/>
    <property type="match status" value="1"/>
</dbReference>
<dbReference type="GO" id="GO:0009289">
    <property type="term" value="C:pilus"/>
    <property type="evidence" value="ECO:0007669"/>
    <property type="project" value="UniProtKB-SubCell"/>
</dbReference>
<dbReference type="GO" id="GO:0046872">
    <property type="term" value="F:metal ion binding"/>
    <property type="evidence" value="ECO:0007669"/>
    <property type="project" value="UniProtKB-KW"/>
</dbReference>
<keyword evidence="4" id="KW-0479">Metal-binding</keyword>
<evidence type="ECO:0000256" key="3">
    <source>
        <dbReference type="ARBA" id="ARBA00022558"/>
    </source>
</evidence>
<proteinExistence type="inferred from homology"/>
<dbReference type="InterPro" id="IPR015943">
    <property type="entry name" value="WD40/YVTN_repeat-like_dom_sf"/>
</dbReference>
<sequence length="1250" mass="135134">MSRLHPSKALGLSLTLGAFVGLVGSSASLAVPLTLSKTPLFLNSSVEANFALTFDDSGSMELGYIPDEADDDSAPIRAFVPDYPDSNPSTTAGDTIDTRCWWRDANWVYSSSGNPLYYNPNITYDPPKKADGTSLAASSFTNAWEDGIDNFLGTETTTRNLSSAYRINWGASFNDPQYISHNNTASTGCTGNATRNRVFPFGNKAFYYRFTGSDPNNGSQVYNNANYVAVDMTTASATQQTNFANWYSYYRLRNFLARTALTRTFDTQQNLRVVWQNLNANQLNNDKVISSIKTGTTQRTNLFSFLMGTKHSGSTPNRAALQRMGNYFGGGNNTNNDLNTTNPYYEPLLPPATGGRELSCRQNYHLLITDGGWNSTAGITGNYDNVTFTLPDGKSFTPNTAHTFAYSKQDSRTDDGLADGAFYYWSRDLRPSLTNNVPAAMEDLTIGVTGSESALGAGEDPRNKQEIYWNPANDPATWQHLTQYIVGFGIGGTIPFPSALTGLRTGTYTWPWWEDDDTANTQKVDDTWHAALNGRGEFYSVRDPAELINALGEVFNSVERRQAKNTSISFSSGLVLPDTIRYQTTFDSSDWSGKVIATRNADGTVVWAANCLLTGGPCADMAGGPTVAAQDPNTRLIATFSGGAGRQFRWANLSSADQTALNLNPYSGSNDSLGSQRVDYIRGVRSREKSQGGTFRNRSNLLGSAVNSFAVIPEYRETYFIKERAGPGMINQAFEPTSAERLFQSGAGYQPIPNDLLYVGTNDGMLHAFDRATGRERYAYVPNKAIANLNKLTDDRTVDFQSYVDAPPSIRDAFINGSWRKILVGSMRLGGQSVYALDITNANPAGESGLAGQVLWEFNDTSAGGADLGFTFGNPLITRMPNGDWAALVPGGYNSESTDTAIGTGNAVLFVLRLRDGAVLRKFDLGSGSKGLTTPMAGDYSIDGDTNPLPGGDYTEVTDLAFAGDLNGDLWRFDFQNTNPASWSVVKFFDAPAGQAITVQPRIMGTGYEQAKRAFVVMFGTGKYLEPADRVPGSGGQQSFYGLFDQGKAGSYPITQAQLTQQTITESGNLRTASTNQIPSTKVGWYVNLPAAGERSITTPVFRNVDRSVIFTTLVPKSDDPCQPAVDSWVMILDGQTGGAPGTFAAGIDSNNDGVLDYTDSSLLGPAFDTNGDREINSSDTTGAVGKKFSDVLPAVTPISLPGGGLAEIVLPGNANDGTGGGCVSSANGQCIVVIDYQWRRRYWRELNPQ</sequence>
<dbReference type="InterPro" id="IPR008707">
    <property type="entry name" value="B-propeller_PilY1"/>
</dbReference>
<evidence type="ECO:0000259" key="7">
    <source>
        <dbReference type="Pfam" id="PF05567"/>
    </source>
</evidence>
<dbReference type="OrthoDB" id="7156875at2"/>
<reference evidence="8 9" key="2">
    <citation type="submission" date="2018-03" db="EMBL/GenBank/DDBJ databases">
        <authorList>
            <person name="Keele B.F."/>
        </authorList>
    </citation>
    <scope>NUCLEOTIDE SEQUENCE [LARGE SCALE GENOMIC DNA]</scope>
    <source>
        <strain evidence="8 9">D13</strain>
    </source>
</reference>
<keyword evidence="6" id="KW-0281">Fimbrium</keyword>
<gene>
    <name evidence="8" type="ORF">C7S18_02665</name>
</gene>
<evidence type="ECO:0000313" key="8">
    <source>
        <dbReference type="EMBL" id="AVP96162.1"/>
    </source>
</evidence>
<dbReference type="KEGG" id="xba:C7S18_02665"/>
<comment type="subcellular location">
    <subcellularLocation>
        <location evidence="1">Fimbrium</location>
    </subcellularLocation>
</comment>
<dbReference type="AlphaFoldDB" id="A0A2P1PMV0"/>
<reference evidence="8 9" key="1">
    <citation type="submission" date="2018-03" db="EMBL/GenBank/DDBJ databases">
        <title>Ahniella affigens gen. nov., sp. nov., a gammaproteobacterium isolated from sandy soil near a stream.</title>
        <authorList>
            <person name="Ko Y."/>
            <person name="Kim J.-H."/>
        </authorList>
    </citation>
    <scope>NUCLEOTIDE SEQUENCE [LARGE SCALE GENOMIC DNA]</scope>
    <source>
        <strain evidence="8 9">D13</strain>
    </source>
</reference>
<dbReference type="Gene3D" id="2.130.10.10">
    <property type="entry name" value="YVTN repeat-like/Quinoprotein amine dehydrogenase"/>
    <property type="match status" value="1"/>
</dbReference>
<evidence type="ECO:0000256" key="1">
    <source>
        <dbReference type="ARBA" id="ARBA00004561"/>
    </source>
</evidence>
<keyword evidence="3" id="KW-1029">Fimbrium biogenesis</keyword>
<dbReference type="SUPFAM" id="SSF50998">
    <property type="entry name" value="Quinoprotein alcohol dehydrogenase-like"/>
    <property type="match status" value="1"/>
</dbReference>
<dbReference type="SMART" id="SM00564">
    <property type="entry name" value="PQQ"/>
    <property type="match status" value="2"/>
</dbReference>
<evidence type="ECO:0000313" key="9">
    <source>
        <dbReference type="Proteomes" id="UP000241074"/>
    </source>
</evidence>
<name>A0A2P1PMV0_9GAMM</name>
<protein>
    <recommendedName>
        <fullName evidence="7">PilY1 beta-propeller domain-containing protein</fullName>
    </recommendedName>
</protein>
<evidence type="ECO:0000256" key="6">
    <source>
        <dbReference type="ARBA" id="ARBA00023263"/>
    </source>
</evidence>
<feature type="domain" description="PilY1 beta-propeller" evidence="7">
    <location>
        <begin position="750"/>
        <end position="1069"/>
    </location>
</feature>
<accession>A0A2P1PMV0</accession>
<keyword evidence="5" id="KW-0106">Calcium</keyword>
<dbReference type="InterPro" id="IPR018391">
    <property type="entry name" value="PQQ_b-propeller_rpt"/>
</dbReference>
<evidence type="ECO:0000256" key="2">
    <source>
        <dbReference type="ARBA" id="ARBA00008387"/>
    </source>
</evidence>
<dbReference type="Proteomes" id="UP000241074">
    <property type="component" value="Chromosome"/>
</dbReference>
<evidence type="ECO:0000256" key="5">
    <source>
        <dbReference type="ARBA" id="ARBA00022837"/>
    </source>
</evidence>
<organism evidence="8 9">
    <name type="scientific">Ahniella affigens</name>
    <dbReference type="NCBI Taxonomy" id="2021234"/>
    <lineage>
        <taxon>Bacteria</taxon>
        <taxon>Pseudomonadati</taxon>
        <taxon>Pseudomonadota</taxon>
        <taxon>Gammaproteobacteria</taxon>
        <taxon>Lysobacterales</taxon>
        <taxon>Rhodanobacteraceae</taxon>
        <taxon>Ahniella</taxon>
    </lineage>
</organism>
<dbReference type="EMBL" id="CP027860">
    <property type="protein sequence ID" value="AVP96162.1"/>
    <property type="molecule type" value="Genomic_DNA"/>
</dbReference>